<keyword evidence="1" id="KW-0805">Transcription regulation</keyword>
<evidence type="ECO:0000313" key="6">
    <source>
        <dbReference type="Proteomes" id="UP000831785"/>
    </source>
</evidence>
<keyword evidence="3" id="KW-0804">Transcription</keyword>
<proteinExistence type="predicted"/>
<dbReference type="Gene3D" id="1.10.10.10">
    <property type="entry name" value="Winged helix-like DNA-binding domain superfamily/Winged helix DNA-binding domain"/>
    <property type="match status" value="1"/>
</dbReference>
<dbReference type="InterPro" id="IPR002577">
    <property type="entry name" value="HTH_HxlR"/>
</dbReference>
<gene>
    <name evidence="5" type="ORF">MUN80_18520</name>
</gene>
<sequence length="134" mass="14772">MSTIPKYSPVVEDSNPQLTPVASEAAAVLGEILQPVTDALYVLQGKWKLPILLALAPGTKRFGELTKALPTITDRMLSKELKELEANLLITRSVIEGVPVKVEYALTDHGISLHDVIIELQKWGLRHRKKVGLQ</sequence>
<dbReference type="Pfam" id="PF01638">
    <property type="entry name" value="HxlR"/>
    <property type="match status" value="1"/>
</dbReference>
<dbReference type="PANTHER" id="PTHR33204">
    <property type="entry name" value="TRANSCRIPTIONAL REGULATOR, MARR FAMILY"/>
    <property type="match status" value="1"/>
</dbReference>
<evidence type="ECO:0000256" key="2">
    <source>
        <dbReference type="ARBA" id="ARBA00023125"/>
    </source>
</evidence>
<evidence type="ECO:0000256" key="1">
    <source>
        <dbReference type="ARBA" id="ARBA00023015"/>
    </source>
</evidence>
<accession>A0ABY4FBC0</accession>
<dbReference type="PANTHER" id="PTHR33204:SF29">
    <property type="entry name" value="TRANSCRIPTIONAL REGULATOR"/>
    <property type="match status" value="1"/>
</dbReference>
<dbReference type="RefSeq" id="WP_244715082.1">
    <property type="nucleotide sequence ID" value="NZ_CP095049.1"/>
</dbReference>
<evidence type="ECO:0000259" key="4">
    <source>
        <dbReference type="PROSITE" id="PS51118"/>
    </source>
</evidence>
<evidence type="ECO:0000313" key="5">
    <source>
        <dbReference type="EMBL" id="UOQ51746.1"/>
    </source>
</evidence>
<dbReference type="SUPFAM" id="SSF46785">
    <property type="entry name" value="Winged helix' DNA-binding domain"/>
    <property type="match status" value="1"/>
</dbReference>
<dbReference type="Proteomes" id="UP000831785">
    <property type="component" value="Chromosome"/>
</dbReference>
<dbReference type="EMBL" id="CP095049">
    <property type="protein sequence ID" value="UOQ51746.1"/>
    <property type="molecule type" value="Genomic_DNA"/>
</dbReference>
<feature type="domain" description="HTH hxlR-type" evidence="4">
    <location>
        <begin position="34"/>
        <end position="132"/>
    </location>
</feature>
<dbReference type="PROSITE" id="PS51118">
    <property type="entry name" value="HTH_HXLR"/>
    <property type="match status" value="1"/>
</dbReference>
<organism evidence="5 6">
    <name type="scientific">Hymenobacter cellulosivorans</name>
    <dbReference type="NCBI Taxonomy" id="2932249"/>
    <lineage>
        <taxon>Bacteria</taxon>
        <taxon>Pseudomonadati</taxon>
        <taxon>Bacteroidota</taxon>
        <taxon>Cytophagia</taxon>
        <taxon>Cytophagales</taxon>
        <taxon>Hymenobacteraceae</taxon>
        <taxon>Hymenobacter</taxon>
    </lineage>
</organism>
<keyword evidence="2" id="KW-0238">DNA-binding</keyword>
<evidence type="ECO:0000256" key="3">
    <source>
        <dbReference type="ARBA" id="ARBA00023163"/>
    </source>
</evidence>
<dbReference type="InterPro" id="IPR036388">
    <property type="entry name" value="WH-like_DNA-bd_sf"/>
</dbReference>
<reference evidence="5 6" key="1">
    <citation type="submission" date="2022-04" db="EMBL/GenBank/DDBJ databases">
        <title>Hymenobacter sp. isolated from the air.</title>
        <authorList>
            <person name="Won M."/>
            <person name="Lee C.-M."/>
            <person name="Woen H.-Y."/>
            <person name="Kwon S.-W."/>
        </authorList>
    </citation>
    <scope>NUCLEOTIDE SEQUENCE [LARGE SCALE GENOMIC DNA]</scope>
    <source>
        <strain evidence="6">5116 S-27</strain>
    </source>
</reference>
<keyword evidence="6" id="KW-1185">Reference proteome</keyword>
<name>A0ABY4FBC0_9BACT</name>
<protein>
    <submittedName>
        <fullName evidence="5">Helix-turn-helix transcriptional regulator</fullName>
    </submittedName>
</protein>
<dbReference type="InterPro" id="IPR036390">
    <property type="entry name" value="WH_DNA-bd_sf"/>
</dbReference>